<evidence type="ECO:0000256" key="3">
    <source>
        <dbReference type="ARBA" id="ARBA00022989"/>
    </source>
</evidence>
<gene>
    <name evidence="9" type="ORF">sscle_07g056580</name>
</gene>
<protein>
    <recommendedName>
        <fullName evidence="8">Rhodopsin domain-containing protein</fullName>
    </recommendedName>
</protein>
<organism evidence="9 10">
    <name type="scientific">Sclerotinia sclerotiorum (strain ATCC 18683 / 1980 / Ss-1)</name>
    <name type="common">White mold</name>
    <name type="synonym">Whetzelinia sclerotiorum</name>
    <dbReference type="NCBI Taxonomy" id="665079"/>
    <lineage>
        <taxon>Eukaryota</taxon>
        <taxon>Fungi</taxon>
        <taxon>Dikarya</taxon>
        <taxon>Ascomycota</taxon>
        <taxon>Pezizomycotina</taxon>
        <taxon>Leotiomycetes</taxon>
        <taxon>Helotiales</taxon>
        <taxon>Sclerotiniaceae</taxon>
        <taxon>Sclerotinia</taxon>
    </lineage>
</organism>
<feature type="domain" description="Rhodopsin" evidence="8">
    <location>
        <begin position="38"/>
        <end position="281"/>
    </location>
</feature>
<dbReference type="InterPro" id="IPR049326">
    <property type="entry name" value="Rhodopsin_dom_fungi"/>
</dbReference>
<evidence type="ECO:0000256" key="1">
    <source>
        <dbReference type="ARBA" id="ARBA00004141"/>
    </source>
</evidence>
<comment type="similarity">
    <text evidence="5">Belongs to the SAT4 family.</text>
</comment>
<evidence type="ECO:0000256" key="7">
    <source>
        <dbReference type="SAM" id="Phobius"/>
    </source>
</evidence>
<comment type="subcellular location">
    <subcellularLocation>
        <location evidence="1">Membrane</location>
        <topology evidence="1">Multi-pass membrane protein</topology>
    </subcellularLocation>
</comment>
<dbReference type="GO" id="GO:0016020">
    <property type="term" value="C:membrane"/>
    <property type="evidence" value="ECO:0007669"/>
    <property type="project" value="UniProtKB-SubCell"/>
</dbReference>
<dbReference type="InterPro" id="IPR052337">
    <property type="entry name" value="SAT4-like"/>
</dbReference>
<feature type="transmembrane region" description="Helical" evidence="7">
    <location>
        <begin position="20"/>
        <end position="42"/>
    </location>
</feature>
<reference evidence="10" key="1">
    <citation type="journal article" date="2017" name="Genome Biol. Evol.">
        <title>The complete genome sequence of the phytopathogenic fungus Sclerotinia sclerotiorum reveals insights into the genome architecture of broad host range pathogens.</title>
        <authorList>
            <person name="Derbyshire M."/>
            <person name="Denton-Giles M."/>
            <person name="Hegedus D."/>
            <person name="Seifbarghy S."/>
            <person name="Rollins J."/>
            <person name="van Kan J."/>
            <person name="Seidl M.F."/>
            <person name="Faino L."/>
            <person name="Mbengue M."/>
            <person name="Navaud O."/>
            <person name="Raffaele S."/>
            <person name="Hammond-Kosack K."/>
            <person name="Heard S."/>
            <person name="Oliver R."/>
        </authorList>
    </citation>
    <scope>NUCLEOTIDE SEQUENCE [LARGE SCALE GENOMIC DNA]</scope>
    <source>
        <strain evidence="10">ATCC 18683 / 1980 / Ss-1</strain>
    </source>
</reference>
<feature type="transmembrane region" description="Helical" evidence="7">
    <location>
        <begin position="187"/>
        <end position="205"/>
    </location>
</feature>
<feature type="transmembrane region" description="Helical" evidence="7">
    <location>
        <begin position="54"/>
        <end position="77"/>
    </location>
</feature>
<keyword evidence="3 7" id="KW-1133">Transmembrane helix</keyword>
<feature type="transmembrane region" description="Helical" evidence="7">
    <location>
        <begin position="253"/>
        <end position="275"/>
    </location>
</feature>
<evidence type="ECO:0000259" key="8">
    <source>
        <dbReference type="Pfam" id="PF20684"/>
    </source>
</evidence>
<evidence type="ECO:0000256" key="2">
    <source>
        <dbReference type="ARBA" id="ARBA00022692"/>
    </source>
</evidence>
<dbReference type="KEGG" id="ssl:SS1G_03439"/>
<evidence type="ECO:0000256" key="6">
    <source>
        <dbReference type="SAM" id="MobiDB-lite"/>
    </source>
</evidence>
<dbReference type="OrthoDB" id="5329176at2759"/>
<feature type="transmembrane region" description="Helical" evidence="7">
    <location>
        <begin position="217"/>
        <end position="241"/>
    </location>
</feature>
<accession>A0A1D9Q7G5</accession>
<dbReference type="EMBL" id="CP017820">
    <property type="protein sequence ID" value="APA10888.1"/>
    <property type="molecule type" value="Genomic_DNA"/>
</dbReference>
<dbReference type="PANTHER" id="PTHR33048:SF47">
    <property type="entry name" value="INTEGRAL MEMBRANE PROTEIN-RELATED"/>
    <property type="match status" value="1"/>
</dbReference>
<proteinExistence type="inferred from homology"/>
<dbReference type="RefSeq" id="XP_001595350.1">
    <property type="nucleotide sequence ID" value="XM_001595300.1"/>
</dbReference>
<keyword evidence="4 7" id="KW-0472">Membrane</keyword>
<evidence type="ECO:0000256" key="4">
    <source>
        <dbReference type="ARBA" id="ARBA00023136"/>
    </source>
</evidence>
<evidence type="ECO:0000256" key="5">
    <source>
        <dbReference type="ARBA" id="ARBA00038359"/>
    </source>
</evidence>
<evidence type="ECO:0000313" key="10">
    <source>
        <dbReference type="Proteomes" id="UP000177798"/>
    </source>
</evidence>
<feature type="transmembrane region" description="Helical" evidence="7">
    <location>
        <begin position="97"/>
        <end position="125"/>
    </location>
</feature>
<dbReference type="Proteomes" id="UP000177798">
    <property type="component" value="Chromosome 7"/>
</dbReference>
<dbReference type="VEuPathDB" id="FungiDB:sscle_07g056580"/>
<feature type="transmembrane region" description="Helical" evidence="7">
    <location>
        <begin position="137"/>
        <end position="157"/>
    </location>
</feature>
<name>A0A1D9Q7G5_SCLS1</name>
<dbReference type="PANTHER" id="PTHR33048">
    <property type="entry name" value="PTH11-LIKE INTEGRAL MEMBRANE PROTEIN (AFU_ORTHOLOGUE AFUA_5G11245)"/>
    <property type="match status" value="1"/>
</dbReference>
<dbReference type="AlphaFoldDB" id="A0A1D9Q7G5"/>
<keyword evidence="2 7" id="KW-0812">Transmembrane</keyword>
<sequence>MSSTESVFSQAYLDETNTRSLIITCIVFIILDTLFLALRFLSRYYQKAGFGWEDVLMIAGWLTCLGLCIDGLIAPSLGVGTRFEKVIQVMPEKITSWGWNGFYTIPILYCFAVSFPKMSVLVLYLRIFVDRFTKACCWTVLAVISLSAVVNTFTVGFQCGKHPTAAWVSTIPGAHCNNIQAHLTYSGLPNILTDVAMLILPIPVLRKLHVADHVKIGIIFTFLVASAGLVTAIIRFVQFFLNTYASDPTYNAAPLIMWVVIETSIYLISGCLLSCKQVLSRFINNRYILSIYTWFRSTTSRSRTGQSSNQYESNNPGDPPPRRGGNSAKAFAAEGNYYRLEPTVLGEDHI</sequence>
<dbReference type="OMA" id="CIDINAW"/>
<feature type="region of interest" description="Disordered" evidence="6">
    <location>
        <begin position="301"/>
        <end position="326"/>
    </location>
</feature>
<dbReference type="Pfam" id="PF20684">
    <property type="entry name" value="Fung_rhodopsin"/>
    <property type="match status" value="1"/>
</dbReference>
<evidence type="ECO:0000313" key="9">
    <source>
        <dbReference type="EMBL" id="APA10888.1"/>
    </source>
</evidence>